<dbReference type="GO" id="GO:0043565">
    <property type="term" value="F:sequence-specific DNA binding"/>
    <property type="evidence" value="ECO:0007669"/>
    <property type="project" value="InterPro"/>
</dbReference>
<dbReference type="PROSITE" id="PS01124">
    <property type="entry name" value="HTH_ARAC_FAMILY_2"/>
    <property type="match status" value="2"/>
</dbReference>
<dbReference type="InterPro" id="IPR018060">
    <property type="entry name" value="HTH_AraC"/>
</dbReference>
<dbReference type="InterPro" id="IPR011051">
    <property type="entry name" value="RmlC_Cupin_sf"/>
</dbReference>
<dbReference type="Proteomes" id="UP000006659">
    <property type="component" value="Chromosome"/>
</dbReference>
<evidence type="ECO:0000313" key="5">
    <source>
        <dbReference type="EMBL" id="AEK36109.1"/>
    </source>
</evidence>
<dbReference type="Gene3D" id="2.60.120.10">
    <property type="entry name" value="Jelly Rolls"/>
    <property type="match status" value="1"/>
</dbReference>
<dbReference type="InterPro" id="IPR014710">
    <property type="entry name" value="RmlC-like_jellyroll"/>
</dbReference>
<keyword evidence="3" id="KW-0804">Transcription</keyword>
<organism evidence="5 6">
    <name type="scientific">Corynebacterium variabile (strain DSM 44702 / CIP 107183 / JCM 12073 / NCIMB 30131)</name>
    <name type="common">Corynebacterium mooreparkense</name>
    <dbReference type="NCBI Taxonomy" id="858619"/>
    <lineage>
        <taxon>Bacteria</taxon>
        <taxon>Bacillati</taxon>
        <taxon>Actinomycetota</taxon>
        <taxon>Actinomycetes</taxon>
        <taxon>Mycobacteriales</taxon>
        <taxon>Corynebacteriaceae</taxon>
        <taxon>Corynebacterium</taxon>
    </lineage>
</organism>
<dbReference type="eggNOG" id="COG2207">
    <property type="taxonomic scope" value="Bacteria"/>
</dbReference>
<evidence type="ECO:0000259" key="4">
    <source>
        <dbReference type="PROSITE" id="PS01124"/>
    </source>
</evidence>
<keyword evidence="1" id="KW-0805">Transcription regulation</keyword>
<dbReference type="InterPro" id="IPR018062">
    <property type="entry name" value="HTH_AraC-typ_CS"/>
</dbReference>
<feature type="domain" description="HTH araC/xylS-type" evidence="4">
    <location>
        <begin position="147"/>
        <end position="244"/>
    </location>
</feature>
<dbReference type="AlphaFoldDB" id="G0HA93"/>
<dbReference type="STRING" id="858619.CVAR_0756"/>
<name>G0HA93_CORVD</name>
<evidence type="ECO:0000256" key="1">
    <source>
        <dbReference type="ARBA" id="ARBA00023015"/>
    </source>
</evidence>
<dbReference type="SUPFAM" id="SSF51182">
    <property type="entry name" value="RmlC-like cupins"/>
    <property type="match status" value="1"/>
</dbReference>
<dbReference type="Gene3D" id="1.10.10.60">
    <property type="entry name" value="Homeodomain-like"/>
    <property type="match status" value="2"/>
</dbReference>
<evidence type="ECO:0000256" key="2">
    <source>
        <dbReference type="ARBA" id="ARBA00023125"/>
    </source>
</evidence>
<dbReference type="PANTHER" id="PTHR11019:SF199">
    <property type="entry name" value="HTH-TYPE TRANSCRIPTIONAL REGULATOR NIMR"/>
    <property type="match status" value="1"/>
</dbReference>
<sequence length="516" mass="57225">MLNVERREWPVASAIPEVHTSATGPADSLMVFWCLAGTATVAAGDLNTRIAPGQCVQVPPSVPRRIDLCAGGIVVPVKIPATDLIDSGEPRVHNLGTGWNTWILHHFAAWISPMRTVDYSGDQLIAEIDDRTNAPALPCSPTEPGARAVASTLIRNPGDTRDVGLLAEEAGVSVRTLQRTFLRETGVPLEEWRRVHRLAASREYLLAGYPVEWTAHQVGFSTVQGFIHSFGRRYGISPAAWARQAVAAGGEDLTGGERVGELRRNDRLIGAFEASESGEAPPIPATLASRRTYDDVSNILWMYRGTARVTIDDEDFHLSQGDAIWMPLRHAHEVEVSEESVALPISFHEREIEVGLDDVVVARVPAALTNYMLHHVVANLTKLVPEGYDRLEVLGVFGEYLHRRREMALSMPTTPTAVYIARAVLDDLRDSQSTDEWGRRFDVGGSTVNRWFRQETGRGFVRWRTLARIQRATELLDRGLPPVSVARRVGYKHLSGFSRDFRNHLGMTPREYAGKR</sequence>
<dbReference type="SMART" id="SM00342">
    <property type="entry name" value="HTH_ARAC"/>
    <property type="match status" value="2"/>
</dbReference>
<dbReference type="PANTHER" id="PTHR11019">
    <property type="entry name" value="HTH-TYPE TRANSCRIPTIONAL REGULATOR NIMR"/>
    <property type="match status" value="1"/>
</dbReference>
<keyword evidence="2" id="KW-0238">DNA-binding</keyword>
<protein>
    <submittedName>
        <fullName evidence="5">AraC-family transcription regulator of iron proteins</fullName>
    </submittedName>
</protein>
<reference evidence="5 6" key="1">
    <citation type="journal article" date="2011" name="BMC Genomics">
        <title>Complete genome sequence of Corynebacterium variabile DSM 44702 isolated from the surface of smear-ripened cheeses and insights into cheese ripening and flavor generation.</title>
        <authorList>
            <person name="Schroeder J."/>
            <person name="Maus I."/>
            <person name="Trost E."/>
            <person name="Tauch A."/>
        </authorList>
    </citation>
    <scope>NUCLEOTIDE SEQUENCE [LARGE SCALE GENOMIC DNA]</scope>
    <source>
        <strain evidence="6">DSM 44702 / JCM 12073 / NCIMB 30131</strain>
    </source>
</reference>
<evidence type="ECO:0000313" key="6">
    <source>
        <dbReference type="Proteomes" id="UP000006659"/>
    </source>
</evidence>
<evidence type="ECO:0000256" key="3">
    <source>
        <dbReference type="ARBA" id="ARBA00023163"/>
    </source>
</evidence>
<feature type="domain" description="HTH araC/xylS-type" evidence="4">
    <location>
        <begin position="418"/>
        <end position="515"/>
    </location>
</feature>
<accession>G0HA93</accession>
<dbReference type="Pfam" id="PF12833">
    <property type="entry name" value="HTH_18"/>
    <property type="match status" value="2"/>
</dbReference>
<proteinExistence type="predicted"/>
<dbReference type="KEGG" id="cva:CVAR_0756"/>
<dbReference type="HOGENOM" id="CLU_039152_0_0_11"/>
<dbReference type="GO" id="GO:0003700">
    <property type="term" value="F:DNA-binding transcription factor activity"/>
    <property type="evidence" value="ECO:0007669"/>
    <property type="project" value="InterPro"/>
</dbReference>
<dbReference type="PROSITE" id="PS00041">
    <property type="entry name" value="HTH_ARAC_FAMILY_1"/>
    <property type="match status" value="1"/>
</dbReference>
<dbReference type="SUPFAM" id="SSF46689">
    <property type="entry name" value="Homeodomain-like"/>
    <property type="match status" value="2"/>
</dbReference>
<dbReference type="EMBL" id="CP002917">
    <property type="protein sequence ID" value="AEK36109.1"/>
    <property type="molecule type" value="Genomic_DNA"/>
</dbReference>
<gene>
    <name evidence="5" type="ordered locus">CVAR_0756</name>
</gene>
<dbReference type="InterPro" id="IPR009057">
    <property type="entry name" value="Homeodomain-like_sf"/>
</dbReference>